<evidence type="ECO:0000313" key="3">
    <source>
        <dbReference type="EMBL" id="OAQ28437.1"/>
    </source>
</evidence>
<gene>
    <name evidence="3" type="ORF">K457DRAFT_138554</name>
</gene>
<organism evidence="3 4">
    <name type="scientific">Linnemannia elongata AG-77</name>
    <dbReference type="NCBI Taxonomy" id="1314771"/>
    <lineage>
        <taxon>Eukaryota</taxon>
        <taxon>Fungi</taxon>
        <taxon>Fungi incertae sedis</taxon>
        <taxon>Mucoromycota</taxon>
        <taxon>Mortierellomycotina</taxon>
        <taxon>Mortierellomycetes</taxon>
        <taxon>Mortierellales</taxon>
        <taxon>Mortierellaceae</taxon>
        <taxon>Linnemannia</taxon>
    </lineage>
</organism>
<feature type="compositionally biased region" description="Low complexity" evidence="1">
    <location>
        <begin position="67"/>
        <end position="87"/>
    </location>
</feature>
<feature type="transmembrane region" description="Helical" evidence="2">
    <location>
        <begin position="193"/>
        <end position="211"/>
    </location>
</feature>
<keyword evidence="2" id="KW-0472">Membrane</keyword>
<keyword evidence="4" id="KW-1185">Reference proteome</keyword>
<dbReference type="EMBL" id="KV442048">
    <property type="protein sequence ID" value="OAQ28437.1"/>
    <property type="molecule type" value="Genomic_DNA"/>
</dbReference>
<feature type="transmembrane region" description="Helical" evidence="2">
    <location>
        <begin position="468"/>
        <end position="486"/>
    </location>
</feature>
<evidence type="ECO:0000256" key="1">
    <source>
        <dbReference type="SAM" id="MobiDB-lite"/>
    </source>
</evidence>
<dbReference type="AlphaFoldDB" id="A0A197JT26"/>
<protein>
    <submittedName>
        <fullName evidence="3">Uncharacterized protein</fullName>
    </submittedName>
</protein>
<name>A0A197JT26_9FUNG</name>
<feature type="transmembrane region" description="Helical" evidence="2">
    <location>
        <begin position="242"/>
        <end position="262"/>
    </location>
</feature>
<evidence type="ECO:0000313" key="4">
    <source>
        <dbReference type="Proteomes" id="UP000078512"/>
    </source>
</evidence>
<dbReference type="Proteomes" id="UP000078512">
    <property type="component" value="Unassembled WGS sequence"/>
</dbReference>
<dbReference type="OrthoDB" id="3339358at2759"/>
<sequence>MSSSLSQHRSPTPISSQHLSPQPHSSYASSISSASISRPSSPASILLSSTTPIPSPPNSPISFHSKTTNSNSSPSVRSPPTTTGTSSKMNIVVSIGTQQSTNSTLTLPPSDFSANSPTLFSLETITSLLFHQPITRIVVVLTVLQSLLGLGGKFPEHCSAPSHILYGGEYLGLLISPFVVPLAPTLLKSAHQTFGIAVMLGISNLISFGLFEERLTTVFRGNRTRRSNASINRNSTRIFRNLILVIVVLVMGLRQLLGFIFNRSLGWAFPSLFFSDSVIECNLGLAPFLFALLVIQAFLPDDSDPWTSSPSSPSTSIFAFRRIYVQIILCLFNVIPKAISWWAGSGLIVGFVVSLGVAYQRRMGRWGGKVRITMYEKHSSYKDAAQEDDWQDQGALVGLGITDTQDFSMASMTNSNSKETSDDSDSDSDGRLSLESTATSSPVLSTTNFSTVPGYMKERTTSYIVRRLGGYVLPMIAILFFILVVTNQLHNYKPNVPDDVLNNAIEPTTPFLLTLVIMTAPRRDGMAFIKPTLSSYLAAFPDVDEPDHPLYSRIQVIVYTHVTNHPRFDEAEEFFETDPKARKHVKWIREDGAEKSQRKHLISAIRKIGTSEDSVYLGIMEDDFPFCEGGFQTMLNTIYEADRQVKDHCGVFITTGGSGLIFKRSVALTASFVLEQDELAKQRGMAVPAPDQALQNCMLGDHDYCSSCAGTMVISKTLLQGHLGHNASTSGGDYSPKDFQCGWRHPFHGDPHVRVL</sequence>
<feature type="transmembrane region" description="Helical" evidence="2">
    <location>
        <begin position="134"/>
        <end position="152"/>
    </location>
</feature>
<proteinExistence type="predicted"/>
<evidence type="ECO:0000256" key="2">
    <source>
        <dbReference type="SAM" id="Phobius"/>
    </source>
</evidence>
<accession>A0A197JT26</accession>
<feature type="region of interest" description="Disordered" evidence="1">
    <location>
        <begin position="1"/>
        <end position="88"/>
    </location>
</feature>
<feature type="compositionally biased region" description="Low complexity" evidence="1">
    <location>
        <begin position="15"/>
        <end position="52"/>
    </location>
</feature>
<feature type="transmembrane region" description="Helical" evidence="2">
    <location>
        <begin position="164"/>
        <end position="187"/>
    </location>
</feature>
<feature type="region of interest" description="Disordered" evidence="1">
    <location>
        <begin position="411"/>
        <end position="439"/>
    </location>
</feature>
<feature type="compositionally biased region" description="Polar residues" evidence="1">
    <location>
        <begin position="1"/>
        <end position="14"/>
    </location>
</feature>
<reference evidence="3 4" key="1">
    <citation type="submission" date="2016-05" db="EMBL/GenBank/DDBJ databases">
        <title>Genome sequencing reveals origins of a unique bacterial endosymbiosis in the earliest lineages of terrestrial Fungi.</title>
        <authorList>
            <consortium name="DOE Joint Genome Institute"/>
            <person name="Uehling J."/>
            <person name="Gryganskyi A."/>
            <person name="Hameed K."/>
            <person name="Tschaplinski T."/>
            <person name="Misztal P."/>
            <person name="Wu S."/>
            <person name="Desiro A."/>
            <person name="Vande Pol N."/>
            <person name="Du Z.-Y."/>
            <person name="Zienkiewicz A."/>
            <person name="Zienkiewicz K."/>
            <person name="Morin E."/>
            <person name="Tisserant E."/>
            <person name="Splivallo R."/>
            <person name="Hainaut M."/>
            <person name="Henrissat B."/>
            <person name="Ohm R."/>
            <person name="Kuo A."/>
            <person name="Yan J."/>
            <person name="Lipzen A."/>
            <person name="Nolan M."/>
            <person name="Labutti K."/>
            <person name="Barry K."/>
            <person name="Goldstein A."/>
            <person name="Labbe J."/>
            <person name="Schadt C."/>
            <person name="Tuskan G."/>
            <person name="Grigoriev I."/>
            <person name="Martin F."/>
            <person name="Vilgalys R."/>
            <person name="Bonito G."/>
        </authorList>
    </citation>
    <scope>NUCLEOTIDE SEQUENCE [LARGE SCALE GENOMIC DNA]</scope>
    <source>
        <strain evidence="3 4">AG-77</strain>
    </source>
</reference>
<feature type="transmembrane region" description="Helical" evidence="2">
    <location>
        <begin position="341"/>
        <end position="359"/>
    </location>
</feature>
<dbReference type="STRING" id="1314771.A0A197JT26"/>
<keyword evidence="2" id="KW-1133">Transmembrane helix</keyword>
<keyword evidence="2" id="KW-0812">Transmembrane</keyword>